<evidence type="ECO:0000313" key="1">
    <source>
        <dbReference type="EMBL" id="QFG51662.1"/>
    </source>
</evidence>
<dbReference type="EMBL" id="CP044496">
    <property type="protein sequence ID" value="QFG51662.1"/>
    <property type="molecule type" value="Genomic_DNA"/>
</dbReference>
<accession>A0A5P5ZKR6</accession>
<sequence>MMITNEGAFMKNKISDKNMFQNFEVKAYWFLNDNQNSGSYGFLKYNAGQDSVFEISPAFCDETEQFNSPSPYDICGISEYGEIIRGIGYRVGSSFNHPGLSIEKIQFFDLK</sequence>
<dbReference type="OrthoDB" id="9900647at2"/>
<proteinExistence type="predicted"/>
<protein>
    <submittedName>
        <fullName evidence="1">Uncharacterized protein</fullName>
    </submittedName>
</protein>
<dbReference type="AlphaFoldDB" id="A0A5P5ZKR6"/>
<gene>
    <name evidence="1" type="ORF">LA749_06530</name>
</gene>
<evidence type="ECO:0000313" key="2">
    <source>
        <dbReference type="Proteomes" id="UP000325393"/>
    </source>
</evidence>
<dbReference type="Proteomes" id="UP000325393">
    <property type="component" value="Chromosome"/>
</dbReference>
<reference evidence="1 2" key="1">
    <citation type="submission" date="2019-09" db="EMBL/GenBank/DDBJ databases">
        <title>Genome sequencing of Lactobacillus acetotolerans.</title>
        <authorList>
            <person name="Kim K."/>
        </authorList>
    </citation>
    <scope>NUCLEOTIDE SEQUENCE [LARGE SCALE GENOMIC DNA]</scope>
    <source>
        <strain evidence="1 2">LA749</strain>
    </source>
</reference>
<name>A0A5P5ZKR6_9LACO</name>
<organism evidence="1 2">
    <name type="scientific">Lactobacillus acetotolerans</name>
    <dbReference type="NCBI Taxonomy" id="1600"/>
    <lineage>
        <taxon>Bacteria</taxon>
        <taxon>Bacillati</taxon>
        <taxon>Bacillota</taxon>
        <taxon>Bacilli</taxon>
        <taxon>Lactobacillales</taxon>
        <taxon>Lactobacillaceae</taxon>
        <taxon>Lactobacillus</taxon>
    </lineage>
</organism>